<feature type="domain" description="3-keto-alpha-glucoside-1,2-lyase/3-keto-2-hydroxy-glucal hydratase" evidence="2">
    <location>
        <begin position="29"/>
        <end position="257"/>
    </location>
</feature>
<evidence type="ECO:0000256" key="1">
    <source>
        <dbReference type="SAM" id="SignalP"/>
    </source>
</evidence>
<dbReference type="Proteomes" id="UP000316778">
    <property type="component" value="Unassembled WGS sequence"/>
</dbReference>
<dbReference type="GO" id="GO:0016787">
    <property type="term" value="F:hydrolase activity"/>
    <property type="evidence" value="ECO:0007669"/>
    <property type="project" value="InterPro"/>
</dbReference>
<comment type="caution">
    <text evidence="3">The sequence shown here is derived from an EMBL/GenBank/DDBJ whole genome shotgun (WGS) entry which is preliminary data.</text>
</comment>
<evidence type="ECO:0000313" key="3">
    <source>
        <dbReference type="EMBL" id="TWI84384.1"/>
    </source>
</evidence>
<dbReference type="Pfam" id="PF06439">
    <property type="entry name" value="3keto-disac_hyd"/>
    <property type="match status" value="1"/>
</dbReference>
<evidence type="ECO:0000259" key="2">
    <source>
        <dbReference type="Pfam" id="PF06439"/>
    </source>
</evidence>
<dbReference type="Gene3D" id="2.60.120.560">
    <property type="entry name" value="Exo-inulinase, domain 1"/>
    <property type="match status" value="1"/>
</dbReference>
<keyword evidence="1" id="KW-0732">Signal</keyword>
<feature type="chain" id="PRO_5022039446" evidence="1">
    <location>
        <begin position="20"/>
        <end position="289"/>
    </location>
</feature>
<dbReference type="RefSeq" id="WP_244620491.1">
    <property type="nucleotide sequence ID" value="NZ_BAAAFY010000002.1"/>
</dbReference>
<name>A0A562STN6_CHIJA</name>
<proteinExistence type="predicted"/>
<protein>
    <submittedName>
        <fullName evidence="3">Uncharacterized protein DUF1080</fullName>
    </submittedName>
</protein>
<feature type="signal peptide" evidence="1">
    <location>
        <begin position="1"/>
        <end position="19"/>
    </location>
</feature>
<dbReference type="InterPro" id="IPR010496">
    <property type="entry name" value="AL/BT2_dom"/>
</dbReference>
<gene>
    <name evidence="3" type="ORF">LX66_4751</name>
</gene>
<evidence type="ECO:0000313" key="4">
    <source>
        <dbReference type="Proteomes" id="UP000316778"/>
    </source>
</evidence>
<reference evidence="3 4" key="1">
    <citation type="journal article" date="2013" name="Stand. Genomic Sci.">
        <title>Genomic Encyclopedia of Type Strains, Phase I: The one thousand microbial genomes (KMG-I) project.</title>
        <authorList>
            <person name="Kyrpides N.C."/>
            <person name="Woyke T."/>
            <person name="Eisen J.A."/>
            <person name="Garrity G."/>
            <person name="Lilburn T.G."/>
            <person name="Beck B.J."/>
            <person name="Whitman W.B."/>
            <person name="Hugenholtz P."/>
            <person name="Klenk H.P."/>
        </authorList>
    </citation>
    <scope>NUCLEOTIDE SEQUENCE [LARGE SCALE GENOMIC DNA]</scope>
    <source>
        <strain evidence="3 4">DSM 13484</strain>
    </source>
</reference>
<dbReference type="AlphaFoldDB" id="A0A562STN6"/>
<dbReference type="EMBL" id="VLLG01000005">
    <property type="protein sequence ID" value="TWI84384.1"/>
    <property type="molecule type" value="Genomic_DNA"/>
</dbReference>
<organism evidence="3 4">
    <name type="scientific">Chitinophaga japonensis</name>
    <name type="common">Flexibacter japonensis</name>
    <dbReference type="NCBI Taxonomy" id="104662"/>
    <lineage>
        <taxon>Bacteria</taxon>
        <taxon>Pseudomonadati</taxon>
        <taxon>Bacteroidota</taxon>
        <taxon>Chitinophagia</taxon>
        <taxon>Chitinophagales</taxon>
        <taxon>Chitinophagaceae</taxon>
        <taxon>Chitinophaga</taxon>
    </lineage>
</organism>
<keyword evidence="4" id="KW-1185">Reference proteome</keyword>
<dbReference type="PROSITE" id="PS51257">
    <property type="entry name" value="PROKAR_LIPOPROTEIN"/>
    <property type="match status" value="1"/>
</dbReference>
<accession>A0A562STN6</accession>
<sequence length="289" mass="32252">MMKRLRYACLFLLTLSACAQTPAVQEKGEWIQLFNGKDLKDWDIKIAKHDLNDNFGNTFRVEDGLLKIRYDQYKDFDDQYGHIFYKKKFSAYLVAVEYRFTGEQVPGGPGWAIRNNGVMLHCQSAGSMGKHQDFPISLEMQLLGGNGTDPRTTANLCTPGTNVVMNGKLITDHCISSTSKTYNGDAWVRAEALVLGDSIVKHIVEGDTVLTYTQPQIGGGSVSHFEPALKQDGKLLKEGYIALQGESAPTDFRKVELFNLEPYMKDPAALSRVLQELQQRDTSTAGKEE</sequence>